<name>A0A517LC02_9PEZI</name>
<dbReference type="GO" id="GO:0016787">
    <property type="term" value="F:hydrolase activity"/>
    <property type="evidence" value="ECO:0007669"/>
    <property type="project" value="UniProtKB-KW"/>
</dbReference>
<comment type="similarity">
    <text evidence="1">Belongs to the SNF2/RAD54 helicase family.</text>
</comment>
<dbReference type="InterPro" id="IPR038718">
    <property type="entry name" value="SNF2-like_sf"/>
</dbReference>
<feature type="domain" description="Helicase C-terminal" evidence="13">
    <location>
        <begin position="1412"/>
        <end position="1571"/>
    </location>
</feature>
<evidence type="ECO:0000256" key="10">
    <source>
        <dbReference type="SAM" id="MobiDB-lite"/>
    </source>
</evidence>
<reference evidence="14 15" key="1">
    <citation type="submission" date="2019-07" db="EMBL/GenBank/DDBJ databases">
        <title>Finished genome of Venturia effusa.</title>
        <authorList>
            <person name="Young C.A."/>
            <person name="Cox M.P."/>
            <person name="Ganley A.R.D."/>
            <person name="David W.J."/>
        </authorList>
    </citation>
    <scope>NUCLEOTIDE SEQUENCE [LARGE SCALE GENOMIC DNA]</scope>
    <source>
        <strain evidence="15">albino</strain>
    </source>
</reference>
<evidence type="ECO:0000256" key="6">
    <source>
        <dbReference type="ARBA" id="ARBA00022806"/>
    </source>
</evidence>
<evidence type="ECO:0000313" key="14">
    <source>
        <dbReference type="EMBL" id="QDS73153.1"/>
    </source>
</evidence>
<dbReference type="Gene3D" id="3.30.40.10">
    <property type="entry name" value="Zinc/RING finger domain, C3HC4 (zinc finger)"/>
    <property type="match status" value="1"/>
</dbReference>
<keyword evidence="6" id="KW-0347">Helicase</keyword>
<dbReference type="SUPFAM" id="SSF57850">
    <property type="entry name" value="RING/U-box"/>
    <property type="match status" value="1"/>
</dbReference>
<dbReference type="Pfam" id="PF00097">
    <property type="entry name" value="zf-C3HC4"/>
    <property type="match status" value="1"/>
</dbReference>
<dbReference type="InterPro" id="IPR014001">
    <property type="entry name" value="Helicase_ATP-bd"/>
</dbReference>
<dbReference type="CDD" id="cd18793">
    <property type="entry name" value="SF2_C_SNF"/>
    <property type="match status" value="1"/>
</dbReference>
<dbReference type="OrthoDB" id="448448at2759"/>
<accession>A0A517LC02</accession>
<feature type="compositionally biased region" description="Low complexity" evidence="10">
    <location>
        <begin position="319"/>
        <end position="329"/>
    </location>
</feature>
<dbReference type="InterPro" id="IPR049730">
    <property type="entry name" value="SNF2/RAD54-like_C"/>
</dbReference>
<evidence type="ECO:0008006" key="16">
    <source>
        <dbReference type="Google" id="ProtNLM"/>
    </source>
</evidence>
<gene>
    <name evidence="14" type="ORF">FKW77_001974</name>
</gene>
<dbReference type="InterPro" id="IPR000330">
    <property type="entry name" value="SNF2_N"/>
</dbReference>
<feature type="domain" description="Helicase ATP-binding" evidence="12">
    <location>
        <begin position="854"/>
        <end position="1054"/>
    </location>
</feature>
<organism evidence="14 15">
    <name type="scientific">Venturia effusa</name>
    <dbReference type="NCBI Taxonomy" id="50376"/>
    <lineage>
        <taxon>Eukaryota</taxon>
        <taxon>Fungi</taxon>
        <taxon>Dikarya</taxon>
        <taxon>Ascomycota</taxon>
        <taxon>Pezizomycotina</taxon>
        <taxon>Dothideomycetes</taxon>
        <taxon>Pleosporomycetidae</taxon>
        <taxon>Venturiales</taxon>
        <taxon>Venturiaceae</taxon>
        <taxon>Venturia</taxon>
    </lineage>
</organism>
<feature type="compositionally biased region" description="Polar residues" evidence="10">
    <location>
        <begin position="479"/>
        <end position="513"/>
    </location>
</feature>
<evidence type="ECO:0000256" key="5">
    <source>
        <dbReference type="ARBA" id="ARBA00022801"/>
    </source>
</evidence>
<feature type="region of interest" description="Disordered" evidence="10">
    <location>
        <begin position="262"/>
        <end position="569"/>
    </location>
</feature>
<keyword evidence="5" id="KW-0378">Hydrolase</keyword>
<feature type="compositionally biased region" description="Acidic residues" evidence="10">
    <location>
        <begin position="1601"/>
        <end position="1610"/>
    </location>
</feature>
<feature type="domain" description="RING-type" evidence="11">
    <location>
        <begin position="1294"/>
        <end position="1339"/>
    </location>
</feature>
<dbReference type="STRING" id="50376.A0A517LC02"/>
<dbReference type="CDD" id="cd18008">
    <property type="entry name" value="DEXDc_SHPRH-like"/>
    <property type="match status" value="1"/>
</dbReference>
<keyword evidence="15" id="KW-1185">Reference proteome</keyword>
<keyword evidence="2" id="KW-0479">Metal-binding</keyword>
<keyword evidence="7" id="KW-0862">Zinc</keyword>
<keyword evidence="8" id="KW-0067">ATP-binding</keyword>
<feature type="compositionally biased region" description="Polar residues" evidence="10">
    <location>
        <begin position="559"/>
        <end position="569"/>
    </location>
</feature>
<dbReference type="Pfam" id="PF00271">
    <property type="entry name" value="Helicase_C"/>
    <property type="match status" value="1"/>
</dbReference>
<dbReference type="InterPro" id="IPR027417">
    <property type="entry name" value="P-loop_NTPase"/>
</dbReference>
<dbReference type="SMART" id="SM00490">
    <property type="entry name" value="HELICc"/>
    <property type="match status" value="1"/>
</dbReference>
<dbReference type="SUPFAM" id="SSF52540">
    <property type="entry name" value="P-loop containing nucleoside triphosphate hydrolases"/>
    <property type="match status" value="2"/>
</dbReference>
<dbReference type="PROSITE" id="PS50089">
    <property type="entry name" value="ZF_RING_2"/>
    <property type="match status" value="1"/>
</dbReference>
<feature type="region of interest" description="Disordered" evidence="10">
    <location>
        <begin position="191"/>
        <end position="220"/>
    </location>
</feature>
<dbReference type="PROSITE" id="PS00518">
    <property type="entry name" value="ZF_RING_1"/>
    <property type="match status" value="1"/>
</dbReference>
<keyword evidence="3" id="KW-0547">Nucleotide-binding</keyword>
<feature type="compositionally biased region" description="Basic residues" evidence="10">
    <location>
        <begin position="700"/>
        <end position="717"/>
    </location>
</feature>
<feature type="compositionally biased region" description="Polar residues" evidence="10">
    <location>
        <begin position="429"/>
        <end position="445"/>
    </location>
</feature>
<dbReference type="GO" id="GO:0008094">
    <property type="term" value="F:ATP-dependent activity, acting on DNA"/>
    <property type="evidence" value="ECO:0007669"/>
    <property type="project" value="TreeGrafter"/>
</dbReference>
<protein>
    <recommendedName>
        <fullName evidence="16">DNA repair protein rad5</fullName>
    </recommendedName>
</protein>
<dbReference type="GO" id="GO:0005524">
    <property type="term" value="F:ATP binding"/>
    <property type="evidence" value="ECO:0007669"/>
    <property type="project" value="UniProtKB-KW"/>
</dbReference>
<dbReference type="PANTHER" id="PTHR45626:SF17">
    <property type="entry name" value="HELICASE-LIKE TRANSCRIPTION FACTOR"/>
    <property type="match status" value="1"/>
</dbReference>
<dbReference type="Proteomes" id="UP000316270">
    <property type="component" value="Chromosome 9"/>
</dbReference>
<feature type="region of interest" description="Disordered" evidence="10">
    <location>
        <begin position="677"/>
        <end position="751"/>
    </location>
</feature>
<dbReference type="InterPro" id="IPR001650">
    <property type="entry name" value="Helicase_C-like"/>
</dbReference>
<dbReference type="EMBL" id="CP042193">
    <property type="protein sequence ID" value="QDS73153.1"/>
    <property type="molecule type" value="Genomic_DNA"/>
</dbReference>
<evidence type="ECO:0000256" key="9">
    <source>
        <dbReference type="PROSITE-ProRule" id="PRU00175"/>
    </source>
</evidence>
<dbReference type="InterPro" id="IPR017907">
    <property type="entry name" value="Znf_RING_CS"/>
</dbReference>
<dbReference type="Pfam" id="PF00176">
    <property type="entry name" value="SNF2-rel_dom"/>
    <property type="match status" value="1"/>
</dbReference>
<dbReference type="PROSITE" id="PS51194">
    <property type="entry name" value="HELICASE_CTER"/>
    <property type="match status" value="1"/>
</dbReference>
<dbReference type="GO" id="GO:0008270">
    <property type="term" value="F:zinc ion binding"/>
    <property type="evidence" value="ECO:0007669"/>
    <property type="project" value="UniProtKB-KW"/>
</dbReference>
<feature type="region of interest" description="Disordered" evidence="10">
    <location>
        <begin position="1"/>
        <end position="20"/>
    </location>
</feature>
<evidence type="ECO:0000256" key="7">
    <source>
        <dbReference type="ARBA" id="ARBA00022833"/>
    </source>
</evidence>
<feature type="compositionally biased region" description="Low complexity" evidence="10">
    <location>
        <begin position="446"/>
        <end position="456"/>
    </location>
</feature>
<dbReference type="Gene3D" id="3.40.50.10810">
    <property type="entry name" value="Tandem AAA-ATPase domain"/>
    <property type="match status" value="1"/>
</dbReference>
<dbReference type="InterPro" id="IPR018957">
    <property type="entry name" value="Znf_C3HC4_RING-type"/>
</dbReference>
<dbReference type="PROSITE" id="PS51192">
    <property type="entry name" value="HELICASE_ATP_BIND_1"/>
    <property type="match status" value="1"/>
</dbReference>
<dbReference type="GO" id="GO:0004386">
    <property type="term" value="F:helicase activity"/>
    <property type="evidence" value="ECO:0007669"/>
    <property type="project" value="UniProtKB-KW"/>
</dbReference>
<evidence type="ECO:0000259" key="13">
    <source>
        <dbReference type="PROSITE" id="PS51194"/>
    </source>
</evidence>
<dbReference type="InterPro" id="IPR013083">
    <property type="entry name" value="Znf_RING/FYVE/PHD"/>
</dbReference>
<evidence type="ECO:0000313" key="15">
    <source>
        <dbReference type="Proteomes" id="UP000316270"/>
    </source>
</evidence>
<dbReference type="SMART" id="SM00487">
    <property type="entry name" value="DEXDc"/>
    <property type="match status" value="1"/>
</dbReference>
<evidence type="ECO:0000259" key="12">
    <source>
        <dbReference type="PROSITE" id="PS51192"/>
    </source>
</evidence>
<feature type="compositionally biased region" description="Low complexity" evidence="10">
    <location>
        <begin position="527"/>
        <end position="549"/>
    </location>
</feature>
<feature type="compositionally biased region" description="Acidic residues" evidence="10">
    <location>
        <begin position="276"/>
        <end position="286"/>
    </location>
</feature>
<proteinExistence type="inferred from homology"/>
<feature type="region of interest" description="Disordered" evidence="10">
    <location>
        <begin position="1589"/>
        <end position="1610"/>
    </location>
</feature>
<feature type="compositionally biased region" description="Basic and acidic residues" evidence="10">
    <location>
        <begin position="719"/>
        <end position="729"/>
    </location>
</feature>
<dbReference type="GO" id="GO:0006281">
    <property type="term" value="P:DNA repair"/>
    <property type="evidence" value="ECO:0007669"/>
    <property type="project" value="TreeGrafter"/>
</dbReference>
<dbReference type="GO" id="GO:0005634">
    <property type="term" value="C:nucleus"/>
    <property type="evidence" value="ECO:0007669"/>
    <property type="project" value="TreeGrafter"/>
</dbReference>
<evidence type="ECO:0000256" key="2">
    <source>
        <dbReference type="ARBA" id="ARBA00022723"/>
    </source>
</evidence>
<dbReference type="PANTHER" id="PTHR45626">
    <property type="entry name" value="TRANSCRIPTION TERMINATION FACTOR 2-RELATED"/>
    <property type="match status" value="1"/>
</dbReference>
<evidence type="ECO:0000259" key="11">
    <source>
        <dbReference type="PROSITE" id="PS50089"/>
    </source>
</evidence>
<evidence type="ECO:0000256" key="4">
    <source>
        <dbReference type="ARBA" id="ARBA00022771"/>
    </source>
</evidence>
<evidence type="ECO:0000256" key="8">
    <source>
        <dbReference type="ARBA" id="ARBA00022840"/>
    </source>
</evidence>
<dbReference type="InterPro" id="IPR050628">
    <property type="entry name" value="SNF2_RAD54_helicase_TF"/>
</dbReference>
<feature type="region of interest" description="Disordered" evidence="10">
    <location>
        <begin position="1235"/>
        <end position="1262"/>
    </location>
</feature>
<sequence length="1610" mass="177983">MATPPREDPIASDDPINTGAKETDLISDFIDGLANEEDTQDISNLELVNMDFDNGNFLGEMAASTFDMSDANFSQAEFAPIDNSGVFTDLDNQDTTAAVSDNDPFSTVSADASAAANPAEGVAISTLTQDITGAKSDANSFGEEVMGTSAAIISLEDDIPIAVNHDTTMVTSDTDPFGADPVNTIVAPDSFEHGSLSASNSRVSNEARKSRRDKNKRRVSENLPAAADIIDLDSYAATGTYSKSEDGKVVFIKAEPGSKFTATPFIKWPNTKDEPICLDDDDDDPVPSDPSSVPKVGQIAKEDEKKSTSSSLEDMPMQDVSVPDVSSPSDEFETSQEMSAEDHSDGGVVSSVPMEIEPFEEAPSLQATMSNSDPPVGKSQEISAEGHSNGGVVLTVPMEIDPFEEAPSLQATMSKCDPPMADEMEIEPATSSKNGDSLNKNHTSASLSSNSGLGNSILTEKAKPSAGKGRSSFRDKLKQAQQQVGRKTQRGQKVNSGEASSNSALTAGPSSASVLALPAHPIPDIPSTPASPLASPISILPPANSSAPRAPAPPFQPSISGPSSVPAQQNDNHLFVEDFAGEPAQMDPDFCVQPTDDEYWHEYLDAFQKLKDKKLAYRARGGDDEEMEIELMKEQGELDGLKRQLLEDKEYDEIEAPGEDSLFVPDDFAALANFNNEPPQILESEPSADPRGRSGASAGKKGRGGKSKVGKTPKSKSKSNNDKIRDKASKVSKKPAKPKKKRGGGSDDNRMLDVGSLFNSNVIQAAQANVGRAPLAALDSTRRAEALKQLVASVPLEHRKMAKVDKNYLNRACRDFTGRAVRAVPGNDGWQVAGMTCVLKHHQLLGTAFMRRRERSDDNPHGGICADQMGLGKTIMTLANIVNGRPPRGDNGPKTTLIVATPALISQWMGEITKHTVQEKKPNWTPLKVLKWHGSSKPWTNDRLGGIPDYDIVLTTYDEVRKSYPKEDYPISLQTRQERESWWQQFYEENKGTLHRVDYLRVVLDEAQAIKNHKSHTSIACRGLMAKHRWALSGTPIQNAPKELFPYFKFLQVEHTGTFRIFCQNFIGTHSDGSLSKVGLDRLHSFLSRFMIRRTHADQLMGAPIVSLPRASERICWCRFNDMERAIYEMVRARMIQRINRLSRTRQLENSYSNILTMLLRLRQLTGHILALEQPMKDLLEKEDHEKIYDLALEARQFPESGHDDKMRALRAELYSPGDDPRRGKHSAGIAGVRLEENEQDIDGDRADSVHGSSSTKDCSDVGRHHGKKYDFMRYLENLKDGISGRNADDRSACGYCNDIAEEPWKTQCYHVYCRKCLEVMGEQAAARGLEGARCVVCQTLYTKTSPCDRMNFNQDRDLDDDSMDDYSDQELLRRKPKKTKNKRPMFVEKAKDWIDLADGNDILPSAKTLAIKAQIINWLQEDPNMKIIIYTQFMDMIRILSKVCSAEKWKYATYHGGKTHEARDAAIQEFSENPDMRILLASLRCGGVGLNLTMAQKVAVVDPWWNSSVEQQAFCRVFRIGQEQETSMTRFVVEKTVDENMIRMQERKQKEIDSVMDNDQHRKLTIPELLRLFGDVGADENGNPFVLVNNRNTRPNPNGDMEDEGYDDD</sequence>
<dbReference type="InterPro" id="IPR001841">
    <property type="entry name" value="Znf_RING"/>
</dbReference>
<evidence type="ECO:0000256" key="3">
    <source>
        <dbReference type="ARBA" id="ARBA00022741"/>
    </source>
</evidence>
<feature type="compositionally biased region" description="Basic residues" evidence="10">
    <location>
        <begin position="730"/>
        <end position="743"/>
    </location>
</feature>
<evidence type="ECO:0000256" key="1">
    <source>
        <dbReference type="ARBA" id="ARBA00007025"/>
    </source>
</evidence>
<dbReference type="Gene3D" id="3.40.50.300">
    <property type="entry name" value="P-loop containing nucleotide triphosphate hydrolases"/>
    <property type="match status" value="1"/>
</dbReference>
<keyword evidence="4 9" id="KW-0863">Zinc-finger</keyword>